<sequence length="150" mass="16682">MSDPTDPHELTRFVQAQEPIYTHALAEINAGQKRSHWMWFIFPQFAGLGTSVTAQRYAIRSRAEAEAYLAHPVLGPRLIACAEATLAIQGLTARAVFGTPDDLKLRSCATLFAQIAPEGSVFQRLLEHYFDGQPDARTLMLLEQADRLKA</sequence>
<dbReference type="Pfam" id="PF08837">
    <property type="entry name" value="DUF1810"/>
    <property type="match status" value="1"/>
</dbReference>
<dbReference type="SUPFAM" id="SSF140736">
    <property type="entry name" value="Rv1873-like"/>
    <property type="match status" value="1"/>
</dbReference>
<reference evidence="1 2" key="1">
    <citation type="journal article" date="2020" name="Microorganisms">
        <title>Osmotic Adaptation and Compatible Solute Biosynthesis of Phototrophic Bacteria as Revealed from Genome Analyses.</title>
        <authorList>
            <person name="Imhoff J.F."/>
            <person name="Rahn T."/>
            <person name="Kunzel S."/>
            <person name="Keller A."/>
            <person name="Neulinger S.C."/>
        </authorList>
    </citation>
    <scope>NUCLEOTIDE SEQUENCE [LARGE SCALE GENOMIC DNA]</scope>
    <source>
        <strain evidence="1 2">DSM 25653</strain>
    </source>
</reference>
<dbReference type="AlphaFoldDB" id="A0A9X0WDB3"/>
<dbReference type="Proteomes" id="UP001138768">
    <property type="component" value="Unassembled WGS sequence"/>
</dbReference>
<dbReference type="RefSeq" id="WP_200250023.1">
    <property type="nucleotide sequence ID" value="NZ_NRRY01000067.1"/>
</dbReference>
<name>A0A9X0WDB3_9GAMM</name>
<evidence type="ECO:0000313" key="1">
    <source>
        <dbReference type="EMBL" id="MBK1621321.1"/>
    </source>
</evidence>
<comment type="caution">
    <text evidence="1">The sequence shown here is derived from an EMBL/GenBank/DDBJ whole genome shotgun (WGS) entry which is preliminary data.</text>
</comment>
<keyword evidence="2" id="KW-1185">Reference proteome</keyword>
<proteinExistence type="predicted"/>
<organism evidence="1 2">
    <name type="scientific">Lamprobacter modestohalophilus</name>
    <dbReference type="NCBI Taxonomy" id="1064514"/>
    <lineage>
        <taxon>Bacteria</taxon>
        <taxon>Pseudomonadati</taxon>
        <taxon>Pseudomonadota</taxon>
        <taxon>Gammaproteobacteria</taxon>
        <taxon>Chromatiales</taxon>
        <taxon>Chromatiaceae</taxon>
        <taxon>Lamprobacter</taxon>
    </lineage>
</organism>
<protein>
    <submittedName>
        <fullName evidence="1">Calpastatin</fullName>
    </submittedName>
</protein>
<dbReference type="Gene3D" id="1.25.40.380">
    <property type="entry name" value="Protein of unknown function DUF1810"/>
    <property type="match status" value="1"/>
</dbReference>
<accession>A0A9X0WDB3</accession>
<dbReference type="EMBL" id="NRRY01000067">
    <property type="protein sequence ID" value="MBK1621321.1"/>
    <property type="molecule type" value="Genomic_DNA"/>
</dbReference>
<dbReference type="InterPro" id="IPR036287">
    <property type="entry name" value="Rv1873-like_sf"/>
</dbReference>
<evidence type="ECO:0000313" key="2">
    <source>
        <dbReference type="Proteomes" id="UP001138768"/>
    </source>
</evidence>
<dbReference type="PIRSF" id="PIRSF008546">
    <property type="entry name" value="UCP008546"/>
    <property type="match status" value="1"/>
</dbReference>
<gene>
    <name evidence="1" type="ORF">CKO42_23470</name>
</gene>
<dbReference type="InterPro" id="IPR014937">
    <property type="entry name" value="DUF1810"/>
</dbReference>